<sequence length="130" mass="14340">MALAVVQQAVGSLWGGNLQGLVDCFSEDAVLTMHVNPAIIPHGGEHRGKAGVKHYFELAFSNMDVSKHETLHMISQGDVVISRGWADARCKATNKSGRLHYATTWTVKDGRVICYNEMVDSAMEEDFFTK</sequence>
<dbReference type="Pfam" id="PF12680">
    <property type="entry name" value="SnoaL_2"/>
    <property type="match status" value="1"/>
</dbReference>
<protein>
    <recommendedName>
        <fullName evidence="1">SnoaL-like domain-containing protein</fullName>
    </recommendedName>
</protein>
<dbReference type="PANTHER" id="PTHR41252">
    <property type="entry name" value="BLR2505 PROTEIN"/>
    <property type="match status" value="1"/>
</dbReference>
<evidence type="ECO:0000259" key="1">
    <source>
        <dbReference type="Pfam" id="PF12680"/>
    </source>
</evidence>
<evidence type="ECO:0000313" key="2">
    <source>
        <dbReference type="EMBL" id="KAK9828330.1"/>
    </source>
</evidence>
<dbReference type="PANTHER" id="PTHR41252:SF1">
    <property type="entry name" value="BLR2505 PROTEIN"/>
    <property type="match status" value="1"/>
</dbReference>
<keyword evidence="3" id="KW-1185">Reference proteome</keyword>
<dbReference type="Gene3D" id="3.10.450.50">
    <property type="match status" value="1"/>
</dbReference>
<evidence type="ECO:0000313" key="3">
    <source>
        <dbReference type="Proteomes" id="UP001438707"/>
    </source>
</evidence>
<organism evidence="2 3">
    <name type="scientific">Apatococcus lobatus</name>
    <dbReference type="NCBI Taxonomy" id="904363"/>
    <lineage>
        <taxon>Eukaryota</taxon>
        <taxon>Viridiplantae</taxon>
        <taxon>Chlorophyta</taxon>
        <taxon>core chlorophytes</taxon>
        <taxon>Trebouxiophyceae</taxon>
        <taxon>Chlorellales</taxon>
        <taxon>Chlorellaceae</taxon>
        <taxon>Apatococcus</taxon>
    </lineage>
</organism>
<feature type="domain" description="SnoaL-like" evidence="1">
    <location>
        <begin position="9"/>
        <end position="113"/>
    </location>
</feature>
<accession>A0AAW1R311</accession>
<proteinExistence type="predicted"/>
<gene>
    <name evidence="2" type="ORF">WJX74_009134</name>
</gene>
<comment type="caution">
    <text evidence="2">The sequence shown here is derived from an EMBL/GenBank/DDBJ whole genome shotgun (WGS) entry which is preliminary data.</text>
</comment>
<dbReference type="SUPFAM" id="SSF54427">
    <property type="entry name" value="NTF2-like"/>
    <property type="match status" value="1"/>
</dbReference>
<dbReference type="InterPro" id="IPR037401">
    <property type="entry name" value="SnoaL-like"/>
</dbReference>
<dbReference type="EMBL" id="JALJOS010000016">
    <property type="protein sequence ID" value="KAK9828330.1"/>
    <property type="molecule type" value="Genomic_DNA"/>
</dbReference>
<dbReference type="Proteomes" id="UP001438707">
    <property type="component" value="Unassembled WGS sequence"/>
</dbReference>
<name>A0AAW1R311_9CHLO</name>
<dbReference type="InterPro" id="IPR032710">
    <property type="entry name" value="NTF2-like_dom_sf"/>
</dbReference>
<dbReference type="AlphaFoldDB" id="A0AAW1R311"/>
<reference evidence="2 3" key="1">
    <citation type="journal article" date="2024" name="Nat. Commun.">
        <title>Phylogenomics reveals the evolutionary origins of lichenization in chlorophyte algae.</title>
        <authorList>
            <person name="Puginier C."/>
            <person name="Libourel C."/>
            <person name="Otte J."/>
            <person name="Skaloud P."/>
            <person name="Haon M."/>
            <person name="Grisel S."/>
            <person name="Petersen M."/>
            <person name="Berrin J.G."/>
            <person name="Delaux P.M."/>
            <person name="Dal Grande F."/>
            <person name="Keller J."/>
        </authorList>
    </citation>
    <scope>NUCLEOTIDE SEQUENCE [LARGE SCALE GENOMIC DNA]</scope>
    <source>
        <strain evidence="2 3">SAG 2145</strain>
    </source>
</reference>